<proteinExistence type="predicted"/>
<reference evidence="2" key="2">
    <citation type="submission" date="2020-11" db="EMBL/GenBank/DDBJ databases">
        <authorList>
            <person name="McCartney M.A."/>
            <person name="Auch B."/>
            <person name="Kono T."/>
            <person name="Mallez S."/>
            <person name="Becker A."/>
            <person name="Gohl D.M."/>
            <person name="Silverstein K.A.T."/>
            <person name="Koren S."/>
            <person name="Bechman K.B."/>
            <person name="Herman A."/>
            <person name="Abrahante J.E."/>
            <person name="Garbe J."/>
        </authorList>
    </citation>
    <scope>NUCLEOTIDE SEQUENCE</scope>
    <source>
        <strain evidence="2">Duluth1</strain>
        <tissue evidence="2">Whole animal</tissue>
    </source>
</reference>
<keyword evidence="3" id="KW-1185">Reference proteome</keyword>
<evidence type="ECO:0000313" key="3">
    <source>
        <dbReference type="Proteomes" id="UP000828390"/>
    </source>
</evidence>
<gene>
    <name evidence="2" type="ORF">DPMN_178981</name>
</gene>
<dbReference type="EMBL" id="JAIWYP010000009">
    <property type="protein sequence ID" value="KAH3777534.1"/>
    <property type="molecule type" value="Genomic_DNA"/>
</dbReference>
<feature type="region of interest" description="Disordered" evidence="1">
    <location>
        <begin position="39"/>
        <end position="61"/>
    </location>
</feature>
<sequence length="61" mass="7334">MPPHKPKRILKWAFQFQKDSSIRYRQRTATTRINRIRPRSRLQLHLQEDQQPSIPPTEANA</sequence>
<evidence type="ECO:0000256" key="1">
    <source>
        <dbReference type="SAM" id="MobiDB-lite"/>
    </source>
</evidence>
<protein>
    <submittedName>
        <fullName evidence="2">Uncharacterized protein</fullName>
    </submittedName>
</protein>
<dbReference type="Proteomes" id="UP000828390">
    <property type="component" value="Unassembled WGS sequence"/>
</dbReference>
<accession>A0A9D4EBK9</accession>
<evidence type="ECO:0000313" key="2">
    <source>
        <dbReference type="EMBL" id="KAH3777534.1"/>
    </source>
</evidence>
<name>A0A9D4EBK9_DREPO</name>
<organism evidence="2 3">
    <name type="scientific">Dreissena polymorpha</name>
    <name type="common">Zebra mussel</name>
    <name type="synonym">Mytilus polymorpha</name>
    <dbReference type="NCBI Taxonomy" id="45954"/>
    <lineage>
        <taxon>Eukaryota</taxon>
        <taxon>Metazoa</taxon>
        <taxon>Spiralia</taxon>
        <taxon>Lophotrochozoa</taxon>
        <taxon>Mollusca</taxon>
        <taxon>Bivalvia</taxon>
        <taxon>Autobranchia</taxon>
        <taxon>Heteroconchia</taxon>
        <taxon>Euheterodonta</taxon>
        <taxon>Imparidentia</taxon>
        <taxon>Neoheterodontei</taxon>
        <taxon>Myida</taxon>
        <taxon>Dreissenoidea</taxon>
        <taxon>Dreissenidae</taxon>
        <taxon>Dreissena</taxon>
    </lineage>
</organism>
<reference evidence="2" key="1">
    <citation type="journal article" date="2019" name="bioRxiv">
        <title>The Genome of the Zebra Mussel, Dreissena polymorpha: A Resource for Invasive Species Research.</title>
        <authorList>
            <person name="McCartney M.A."/>
            <person name="Auch B."/>
            <person name="Kono T."/>
            <person name="Mallez S."/>
            <person name="Zhang Y."/>
            <person name="Obille A."/>
            <person name="Becker A."/>
            <person name="Abrahante J.E."/>
            <person name="Garbe J."/>
            <person name="Badalamenti J.P."/>
            <person name="Herman A."/>
            <person name="Mangelson H."/>
            <person name="Liachko I."/>
            <person name="Sullivan S."/>
            <person name="Sone E.D."/>
            <person name="Koren S."/>
            <person name="Silverstein K.A.T."/>
            <person name="Beckman K.B."/>
            <person name="Gohl D.M."/>
        </authorList>
    </citation>
    <scope>NUCLEOTIDE SEQUENCE</scope>
    <source>
        <strain evidence="2">Duluth1</strain>
        <tissue evidence="2">Whole animal</tissue>
    </source>
</reference>
<comment type="caution">
    <text evidence="2">The sequence shown here is derived from an EMBL/GenBank/DDBJ whole genome shotgun (WGS) entry which is preliminary data.</text>
</comment>
<dbReference type="AlphaFoldDB" id="A0A9D4EBK9"/>